<accession>Q2IEP5</accession>
<dbReference type="RefSeq" id="WP_011422333.1">
    <property type="nucleotide sequence ID" value="NC_007760.1"/>
</dbReference>
<gene>
    <name evidence="1" type="ordered locus">Adeh_3283</name>
</gene>
<sequence>MRPPPKPPAPHLGIDLTADEQALFDSIRAENGREGPFSDDYGSHVAELLRRLEDRGAIPAIRLRYFTDAELNPGIRKSRQQVFIDNGCDTREKLLTSGNFFRHLDYIVRGPRVPARLVDRFKEHAATPFSEFETLRRAVRAEVRALTQAPPGVYLEDDIFMLALESGLDLGEARIIRTDVMSVMAKSRRSR</sequence>
<dbReference type="HOGENOM" id="CLU_1509134_0_0_7"/>
<organism evidence="1 2">
    <name type="scientific">Anaeromyxobacter dehalogenans (strain 2CP-C)</name>
    <dbReference type="NCBI Taxonomy" id="290397"/>
    <lineage>
        <taxon>Bacteria</taxon>
        <taxon>Pseudomonadati</taxon>
        <taxon>Myxococcota</taxon>
        <taxon>Myxococcia</taxon>
        <taxon>Myxococcales</taxon>
        <taxon>Cystobacterineae</taxon>
        <taxon>Anaeromyxobacteraceae</taxon>
        <taxon>Anaeromyxobacter</taxon>
    </lineage>
</organism>
<proteinExistence type="predicted"/>
<evidence type="ECO:0000313" key="1">
    <source>
        <dbReference type="EMBL" id="ABC83051.1"/>
    </source>
</evidence>
<dbReference type="OrthoDB" id="8756709at2"/>
<dbReference type="EMBL" id="CP000251">
    <property type="protein sequence ID" value="ABC83051.1"/>
    <property type="molecule type" value="Genomic_DNA"/>
</dbReference>
<protein>
    <submittedName>
        <fullName evidence="1">Uncharacterized protein</fullName>
    </submittedName>
</protein>
<dbReference type="STRING" id="290397.Adeh_3283"/>
<dbReference type="AlphaFoldDB" id="Q2IEP5"/>
<name>Q2IEP5_ANADE</name>
<dbReference type="KEGG" id="ade:Adeh_3283"/>
<reference evidence="1 2" key="1">
    <citation type="submission" date="2006-01" db="EMBL/GenBank/DDBJ databases">
        <title>Complete sequence of Anaeromyxobacter dehalogenans 2CP-C.</title>
        <authorList>
            <consortium name="US DOE Joint Genome Institute"/>
            <person name="Copeland A."/>
            <person name="Lucas S."/>
            <person name="Lapidus A."/>
            <person name="Barry K."/>
            <person name="Detter J.C."/>
            <person name="Glavina T."/>
            <person name="Hammon N."/>
            <person name="Israni S."/>
            <person name="Pitluck S."/>
            <person name="Brettin T."/>
            <person name="Bruce D."/>
            <person name="Han C."/>
            <person name="Tapia R."/>
            <person name="Gilna P."/>
            <person name="Kiss H."/>
            <person name="Schmutz J."/>
            <person name="Larimer F."/>
            <person name="Land M."/>
            <person name="Kyrpides N."/>
            <person name="Anderson I."/>
            <person name="Sanford R.A."/>
            <person name="Ritalahti K.M."/>
            <person name="Thomas H.S."/>
            <person name="Kirby J.R."/>
            <person name="Zhulin I.B."/>
            <person name="Loeffler F.E."/>
            <person name="Richardson P."/>
        </authorList>
    </citation>
    <scope>NUCLEOTIDE SEQUENCE [LARGE SCALE GENOMIC DNA]</scope>
    <source>
        <strain evidence="1 2">2CP-C</strain>
    </source>
</reference>
<dbReference type="Proteomes" id="UP000001935">
    <property type="component" value="Chromosome"/>
</dbReference>
<evidence type="ECO:0000313" key="2">
    <source>
        <dbReference type="Proteomes" id="UP000001935"/>
    </source>
</evidence>